<dbReference type="Pfam" id="PF13613">
    <property type="entry name" value="HTH_Tnp_4"/>
    <property type="match status" value="1"/>
</dbReference>
<gene>
    <name evidence="2" type="ORF">HNR30_005818</name>
</gene>
<feature type="domain" description="Transposase Helix-turn-helix" evidence="1">
    <location>
        <begin position="35"/>
        <end position="69"/>
    </location>
</feature>
<dbReference type="AlphaFoldDB" id="A0A7W0HT77"/>
<accession>A0A7W0HT77</accession>
<reference evidence="2 3" key="1">
    <citation type="submission" date="2020-07" db="EMBL/GenBank/DDBJ databases">
        <title>Genomic Encyclopedia of Type Strains, Phase IV (KMG-IV): sequencing the most valuable type-strain genomes for metagenomic binning, comparative biology and taxonomic classification.</title>
        <authorList>
            <person name="Goeker M."/>
        </authorList>
    </citation>
    <scope>NUCLEOTIDE SEQUENCE [LARGE SCALE GENOMIC DNA]</scope>
    <source>
        <strain evidence="2 3">DSM 45533</strain>
    </source>
</reference>
<evidence type="ECO:0000313" key="2">
    <source>
        <dbReference type="EMBL" id="MBA2894446.1"/>
    </source>
</evidence>
<evidence type="ECO:0000259" key="1">
    <source>
        <dbReference type="Pfam" id="PF13613"/>
    </source>
</evidence>
<evidence type="ECO:0000313" key="3">
    <source>
        <dbReference type="Proteomes" id="UP000530928"/>
    </source>
</evidence>
<protein>
    <recommendedName>
        <fullName evidence="1">Transposase Helix-turn-helix domain-containing protein</fullName>
    </recommendedName>
</protein>
<proteinExistence type="predicted"/>
<comment type="caution">
    <text evidence="2">The sequence shown here is derived from an EMBL/GenBank/DDBJ whole genome shotgun (WGS) entry which is preliminary data.</text>
</comment>
<keyword evidence="3" id="KW-1185">Reference proteome</keyword>
<dbReference type="InterPro" id="IPR027805">
    <property type="entry name" value="Transposase_HTH_dom"/>
</dbReference>
<organism evidence="2 3">
    <name type="scientific">Nonomuraea soli</name>
    <dbReference type="NCBI Taxonomy" id="1032476"/>
    <lineage>
        <taxon>Bacteria</taxon>
        <taxon>Bacillati</taxon>
        <taxon>Actinomycetota</taxon>
        <taxon>Actinomycetes</taxon>
        <taxon>Streptosporangiales</taxon>
        <taxon>Streptosporangiaceae</taxon>
        <taxon>Nonomuraea</taxon>
    </lineage>
</organism>
<dbReference type="EMBL" id="JACDUR010000006">
    <property type="protein sequence ID" value="MBA2894446.1"/>
    <property type="molecule type" value="Genomic_DNA"/>
</dbReference>
<name>A0A7W0HT77_9ACTN</name>
<dbReference type="Proteomes" id="UP000530928">
    <property type="component" value="Unassembled WGS sequence"/>
</dbReference>
<sequence length="69" mass="7592">MLSYPAANPLSTRTLSRLADPLRGRRAEQRSRWRRLHAADQALLVLAHLRNGDTHARLASGFGIGTTTA</sequence>